<comment type="caution">
    <text evidence="4">The sequence shown here is derived from an EMBL/GenBank/DDBJ whole genome shotgun (WGS) entry which is preliminary data.</text>
</comment>
<evidence type="ECO:0000256" key="1">
    <source>
        <dbReference type="SAM" id="MobiDB-lite"/>
    </source>
</evidence>
<name>A0A8H4JUI3_9HYPO</name>
<feature type="compositionally biased region" description="Gly residues" evidence="1">
    <location>
        <begin position="419"/>
        <end position="429"/>
    </location>
</feature>
<reference evidence="4" key="1">
    <citation type="submission" date="2020-01" db="EMBL/GenBank/DDBJ databases">
        <title>Identification and distribution of gene clusters putatively required for synthesis of sphingolipid metabolism inhibitors in phylogenetically diverse species of the filamentous fungus Fusarium.</title>
        <authorList>
            <person name="Kim H.-S."/>
            <person name="Busman M."/>
            <person name="Brown D.W."/>
            <person name="Divon H."/>
            <person name="Uhlig S."/>
            <person name="Proctor R.H."/>
        </authorList>
    </citation>
    <scope>NUCLEOTIDE SEQUENCE</scope>
    <source>
        <strain evidence="4">NRRL 53441</strain>
    </source>
</reference>
<evidence type="ECO:0000256" key="2">
    <source>
        <dbReference type="SAM" id="SignalP"/>
    </source>
</evidence>
<proteinExistence type="predicted"/>
<evidence type="ECO:0000313" key="4">
    <source>
        <dbReference type="EMBL" id="KAF4437794.1"/>
    </source>
</evidence>
<feature type="domain" description="WSC" evidence="3">
    <location>
        <begin position="99"/>
        <end position="189"/>
    </location>
</feature>
<feature type="chain" id="PRO_5034725633" description="WSC domain-containing protein" evidence="2">
    <location>
        <begin position="18"/>
        <end position="487"/>
    </location>
</feature>
<keyword evidence="2" id="KW-0732">Signal</keyword>
<accession>A0A8H4JUI3</accession>
<gene>
    <name evidence="4" type="ORF">F53441_12935</name>
</gene>
<feature type="region of interest" description="Disordered" evidence="1">
    <location>
        <begin position="415"/>
        <end position="455"/>
    </location>
</feature>
<protein>
    <recommendedName>
        <fullName evidence="3">WSC domain-containing protein</fullName>
    </recommendedName>
</protein>
<sequence>MRLSSVVLLAVATTVAGQTFTGFINNTVPTFETGAATGSYTSSSISTENENVSSTAARSDSSSDADTTTTTMTSWSTTTTTEFPTPSTSDAGFPNSTDGFTFFGCLSSTTGFPTFELAGSSGTMDLGICALGCVGRAFFGVYGSDCYCGDEVVHDDNSLVSSDECDLHCPGNFWEFCGGQNRQGSLRARQAIPSNRLLTVYTSAIFGPGIIQSVTESATDSITKTATDSSIESATESNTASVAGRTTTFFTTLTTTLNGLETTTTDVITTALTCHNGKCYSQSDNRIVYIFVERNGSDYDDQWVYVAEPCSCPGGQQYVPKFCSSGSCSKQVVYLAQKCRDWHNHRLFYVPMDCDTCQHGEVMFKPWENSWGTPDNYKTNMIPACSGSKCPPTQYSHVPGSHGIGFNSTFNVTTHQAGSGSGSHGGSSQGGSSHSNGSGGIDTTGDSSERHSGSSDNAINVPIAVSSAQKIAASVGAFLPVLVASLL</sequence>
<evidence type="ECO:0000313" key="5">
    <source>
        <dbReference type="Proteomes" id="UP000605986"/>
    </source>
</evidence>
<dbReference type="AlphaFoldDB" id="A0A8H4JUI3"/>
<dbReference type="Pfam" id="PF01822">
    <property type="entry name" value="WSC"/>
    <property type="match status" value="1"/>
</dbReference>
<dbReference type="Proteomes" id="UP000605986">
    <property type="component" value="Unassembled WGS sequence"/>
</dbReference>
<dbReference type="SMART" id="SM00321">
    <property type="entry name" value="WSC"/>
    <property type="match status" value="1"/>
</dbReference>
<feature type="region of interest" description="Disordered" evidence="1">
    <location>
        <begin position="39"/>
        <end position="90"/>
    </location>
</feature>
<dbReference type="EMBL" id="JAADJG010000747">
    <property type="protein sequence ID" value="KAF4437794.1"/>
    <property type="molecule type" value="Genomic_DNA"/>
</dbReference>
<feature type="signal peptide" evidence="2">
    <location>
        <begin position="1"/>
        <end position="17"/>
    </location>
</feature>
<dbReference type="PROSITE" id="PS51212">
    <property type="entry name" value="WSC"/>
    <property type="match status" value="1"/>
</dbReference>
<organism evidence="4 5">
    <name type="scientific">Fusarium austroafricanum</name>
    <dbReference type="NCBI Taxonomy" id="2364996"/>
    <lineage>
        <taxon>Eukaryota</taxon>
        <taxon>Fungi</taxon>
        <taxon>Dikarya</taxon>
        <taxon>Ascomycota</taxon>
        <taxon>Pezizomycotina</taxon>
        <taxon>Sordariomycetes</taxon>
        <taxon>Hypocreomycetidae</taxon>
        <taxon>Hypocreales</taxon>
        <taxon>Nectriaceae</taxon>
        <taxon>Fusarium</taxon>
        <taxon>Fusarium concolor species complex</taxon>
    </lineage>
</organism>
<dbReference type="OrthoDB" id="2019572at2759"/>
<keyword evidence="5" id="KW-1185">Reference proteome</keyword>
<dbReference type="InterPro" id="IPR002889">
    <property type="entry name" value="WSC_carb-bd"/>
</dbReference>
<evidence type="ECO:0000259" key="3">
    <source>
        <dbReference type="PROSITE" id="PS51212"/>
    </source>
</evidence>